<dbReference type="Pfam" id="PF02958">
    <property type="entry name" value="EcKL"/>
    <property type="match status" value="1"/>
</dbReference>
<name>A0A7I7TVL3_MYCPF</name>
<organism evidence="2 3">
    <name type="scientific">Mycolicibacterium parafortuitum</name>
    <name type="common">Mycobacterium parafortuitum</name>
    <dbReference type="NCBI Taxonomy" id="39692"/>
    <lineage>
        <taxon>Bacteria</taxon>
        <taxon>Bacillati</taxon>
        <taxon>Actinomycetota</taxon>
        <taxon>Actinomycetes</taxon>
        <taxon>Mycobacteriales</taxon>
        <taxon>Mycobacteriaceae</taxon>
        <taxon>Mycolicibacterium</taxon>
    </lineage>
</organism>
<dbReference type="Gene3D" id="3.90.1200.10">
    <property type="match status" value="1"/>
</dbReference>
<protein>
    <submittedName>
        <fullName evidence="2">Aminoglycoside phosphotransferase</fullName>
    </submittedName>
</protein>
<evidence type="ECO:0000313" key="3">
    <source>
        <dbReference type="Proteomes" id="UP000466554"/>
    </source>
</evidence>
<dbReference type="Proteomes" id="UP000466554">
    <property type="component" value="Chromosome"/>
</dbReference>
<sequence length="359" mass="39744">MVTAMKSMSASALVRDVSDLTAEWATEALSAERPGLTVSSLEVDRIIWGSATKVFARLTYVGDSQGLPERVCIKGGFDERSRAFGLGSAYELEGAFFRDLSPVLTVEHPKGFYAASESDQGIVIMEDLTVRGAEFCDAVTVWGVDAAAQTLELLANLHAETWGTKPGRFEWMPVGVEAARQAFQVMLSPEMFGPLVSRDEVPELPAHMQDGDYVRAAFAALWKYDDASTHTINHGDAHTGQLYRIPGGRTAYLDWQTACLAPWAHDVAYFLGSALEPEERRAQERSLLAHYRDTLAAAGGPTLTEDELWEEYRRHSLHGFFWMCVPTVMQPSEVVTAMTRRYAAQIEDLDPFELLGMSH</sequence>
<dbReference type="InterPro" id="IPR015897">
    <property type="entry name" value="CHK_kinase-like"/>
</dbReference>
<reference evidence="2 3" key="1">
    <citation type="journal article" date="2019" name="Emerg. Microbes Infect.">
        <title>Comprehensive subspecies identification of 175 nontuberculous mycobacteria species based on 7547 genomic profiles.</title>
        <authorList>
            <person name="Matsumoto Y."/>
            <person name="Kinjo T."/>
            <person name="Motooka D."/>
            <person name="Nabeya D."/>
            <person name="Jung N."/>
            <person name="Uechi K."/>
            <person name="Horii T."/>
            <person name="Iida T."/>
            <person name="Fujita J."/>
            <person name="Nakamura S."/>
        </authorList>
    </citation>
    <scope>NUCLEOTIDE SEQUENCE [LARGE SCALE GENOMIC DNA]</scope>
    <source>
        <strain evidence="2 3">JCM 6367</strain>
    </source>
</reference>
<dbReference type="PANTHER" id="PTHR11012:SF30">
    <property type="entry name" value="PROTEIN KINASE-LIKE DOMAIN-CONTAINING"/>
    <property type="match status" value="1"/>
</dbReference>
<dbReference type="AlphaFoldDB" id="A0A7I7TVL3"/>
<dbReference type="InterPro" id="IPR004119">
    <property type="entry name" value="EcKL"/>
</dbReference>
<dbReference type="SUPFAM" id="SSF56112">
    <property type="entry name" value="Protein kinase-like (PK-like)"/>
    <property type="match status" value="1"/>
</dbReference>
<keyword evidence="2" id="KW-0808">Transferase</keyword>
<dbReference type="InterPro" id="IPR011009">
    <property type="entry name" value="Kinase-like_dom_sf"/>
</dbReference>
<evidence type="ECO:0000313" key="2">
    <source>
        <dbReference type="EMBL" id="BBY73202.1"/>
    </source>
</evidence>
<dbReference type="PANTHER" id="PTHR11012">
    <property type="entry name" value="PROTEIN KINASE-LIKE DOMAIN-CONTAINING"/>
    <property type="match status" value="1"/>
</dbReference>
<dbReference type="GO" id="GO:0016740">
    <property type="term" value="F:transferase activity"/>
    <property type="evidence" value="ECO:0007669"/>
    <property type="project" value="UniProtKB-KW"/>
</dbReference>
<accession>A0A7I7TVL3</accession>
<dbReference type="SMART" id="SM00587">
    <property type="entry name" value="CHK"/>
    <property type="match status" value="1"/>
</dbReference>
<evidence type="ECO:0000259" key="1">
    <source>
        <dbReference type="SMART" id="SM00587"/>
    </source>
</evidence>
<proteinExistence type="predicted"/>
<feature type="domain" description="CHK kinase-like" evidence="1">
    <location>
        <begin position="123"/>
        <end position="301"/>
    </location>
</feature>
<dbReference type="EMBL" id="AP022598">
    <property type="protein sequence ID" value="BBY73202.1"/>
    <property type="molecule type" value="Genomic_DNA"/>
</dbReference>
<gene>
    <name evidence="2" type="ORF">MPRF_01010</name>
</gene>